<reference evidence="2 3" key="1">
    <citation type="journal article" date="2016" name="Mol. Biol. Evol.">
        <title>Comparative Genomics of Early-Diverging Mushroom-Forming Fungi Provides Insights into the Origins of Lignocellulose Decay Capabilities.</title>
        <authorList>
            <person name="Nagy L.G."/>
            <person name="Riley R."/>
            <person name="Tritt A."/>
            <person name="Adam C."/>
            <person name="Daum C."/>
            <person name="Floudas D."/>
            <person name="Sun H."/>
            <person name="Yadav J.S."/>
            <person name="Pangilinan J."/>
            <person name="Larsson K.H."/>
            <person name="Matsuura K."/>
            <person name="Barry K."/>
            <person name="Labutti K."/>
            <person name="Kuo R."/>
            <person name="Ohm R.A."/>
            <person name="Bhattacharya S.S."/>
            <person name="Shirouzu T."/>
            <person name="Yoshinaga Y."/>
            <person name="Martin F.M."/>
            <person name="Grigoriev I.V."/>
            <person name="Hibbett D.S."/>
        </authorList>
    </citation>
    <scope>NUCLEOTIDE SEQUENCE [LARGE SCALE GENOMIC DNA]</scope>
    <source>
        <strain evidence="2 3">HHB12029</strain>
    </source>
</reference>
<dbReference type="EMBL" id="KV426107">
    <property type="protein sequence ID" value="KZV88106.1"/>
    <property type="molecule type" value="Genomic_DNA"/>
</dbReference>
<evidence type="ECO:0000256" key="1">
    <source>
        <dbReference type="SAM" id="SignalP"/>
    </source>
</evidence>
<gene>
    <name evidence="2" type="ORF">EXIGLDRAFT_772988</name>
</gene>
<name>A0A165F0Q8_EXIGL</name>
<dbReference type="InParanoid" id="A0A165F0Q8"/>
<organism evidence="2 3">
    <name type="scientific">Exidia glandulosa HHB12029</name>
    <dbReference type="NCBI Taxonomy" id="1314781"/>
    <lineage>
        <taxon>Eukaryota</taxon>
        <taxon>Fungi</taxon>
        <taxon>Dikarya</taxon>
        <taxon>Basidiomycota</taxon>
        <taxon>Agaricomycotina</taxon>
        <taxon>Agaricomycetes</taxon>
        <taxon>Auriculariales</taxon>
        <taxon>Exidiaceae</taxon>
        <taxon>Exidia</taxon>
    </lineage>
</organism>
<proteinExistence type="predicted"/>
<evidence type="ECO:0008006" key="4">
    <source>
        <dbReference type="Google" id="ProtNLM"/>
    </source>
</evidence>
<dbReference type="AlphaFoldDB" id="A0A165F0Q8"/>
<dbReference type="Proteomes" id="UP000077266">
    <property type="component" value="Unassembled WGS sequence"/>
</dbReference>
<keyword evidence="3" id="KW-1185">Reference proteome</keyword>
<keyword evidence="1" id="KW-0732">Signal</keyword>
<accession>A0A165F0Q8</accession>
<sequence>MQLPLAIVLLFTATSRAAICCISNCKTGVEADKVFNLDAYGGSVPAGAVNVLSAPMMDSLLSPEACCCFATTEGSEVKEGRF</sequence>
<evidence type="ECO:0000313" key="2">
    <source>
        <dbReference type="EMBL" id="KZV88106.1"/>
    </source>
</evidence>
<feature type="chain" id="PRO_5007857488" description="Secreted protein" evidence="1">
    <location>
        <begin position="18"/>
        <end position="82"/>
    </location>
</feature>
<protein>
    <recommendedName>
        <fullName evidence="4">Secreted protein</fullName>
    </recommendedName>
</protein>
<feature type="signal peptide" evidence="1">
    <location>
        <begin position="1"/>
        <end position="17"/>
    </location>
</feature>
<evidence type="ECO:0000313" key="3">
    <source>
        <dbReference type="Proteomes" id="UP000077266"/>
    </source>
</evidence>